<dbReference type="AlphaFoldDB" id="A0A420EE41"/>
<feature type="region of interest" description="Disordered" evidence="1">
    <location>
        <begin position="512"/>
        <end position="531"/>
    </location>
</feature>
<protein>
    <recommendedName>
        <fullName evidence="3">Amidohydrolase 3 domain-containing protein</fullName>
    </recommendedName>
</protein>
<evidence type="ECO:0000259" key="3">
    <source>
        <dbReference type="Pfam" id="PF07969"/>
    </source>
</evidence>
<dbReference type="Proteomes" id="UP000284395">
    <property type="component" value="Unassembled WGS sequence"/>
</dbReference>
<evidence type="ECO:0000313" key="5">
    <source>
        <dbReference type="Proteomes" id="UP000284395"/>
    </source>
</evidence>
<keyword evidence="2" id="KW-0732">Signal</keyword>
<dbReference type="InterPro" id="IPR032466">
    <property type="entry name" value="Metal_Hydrolase"/>
</dbReference>
<dbReference type="GO" id="GO:0016812">
    <property type="term" value="F:hydrolase activity, acting on carbon-nitrogen (but not peptide) bonds, in cyclic amides"/>
    <property type="evidence" value="ECO:0007669"/>
    <property type="project" value="TreeGrafter"/>
</dbReference>
<dbReference type="InterPro" id="IPR013108">
    <property type="entry name" value="Amidohydro_3"/>
</dbReference>
<organism evidence="4 5">
    <name type="scientific">Altericroceibacterium spongiae</name>
    <dbReference type="NCBI Taxonomy" id="2320269"/>
    <lineage>
        <taxon>Bacteria</taxon>
        <taxon>Pseudomonadati</taxon>
        <taxon>Pseudomonadota</taxon>
        <taxon>Alphaproteobacteria</taxon>
        <taxon>Sphingomonadales</taxon>
        <taxon>Erythrobacteraceae</taxon>
        <taxon>Altericroceibacterium</taxon>
    </lineage>
</organism>
<dbReference type="SUPFAM" id="SSF51338">
    <property type="entry name" value="Composite domain of metallo-dependent hydrolases"/>
    <property type="match status" value="1"/>
</dbReference>
<dbReference type="PANTHER" id="PTHR11647:SF1">
    <property type="entry name" value="COLLAPSIN RESPONSE MEDIATOR PROTEIN"/>
    <property type="match status" value="1"/>
</dbReference>
<feature type="signal peptide" evidence="2">
    <location>
        <begin position="1"/>
        <end position="25"/>
    </location>
</feature>
<dbReference type="InterPro" id="IPR023100">
    <property type="entry name" value="D-aminoacylase_insert_dom_sf"/>
</dbReference>
<comment type="caution">
    <text evidence="4">The sequence shown here is derived from an EMBL/GenBank/DDBJ whole genome shotgun (WGS) entry which is preliminary data.</text>
</comment>
<dbReference type="Gene3D" id="2.30.40.10">
    <property type="entry name" value="Urease, subunit C, domain 1"/>
    <property type="match status" value="1"/>
</dbReference>
<evidence type="ECO:0000256" key="1">
    <source>
        <dbReference type="SAM" id="MobiDB-lite"/>
    </source>
</evidence>
<gene>
    <name evidence="4" type="ORF">D6851_14200</name>
</gene>
<dbReference type="PANTHER" id="PTHR11647">
    <property type="entry name" value="HYDRANTOINASE/DIHYDROPYRIMIDINASE FAMILY MEMBER"/>
    <property type="match status" value="1"/>
</dbReference>
<dbReference type="SUPFAM" id="SSF51556">
    <property type="entry name" value="Metallo-dependent hydrolases"/>
    <property type="match status" value="1"/>
</dbReference>
<evidence type="ECO:0000313" key="4">
    <source>
        <dbReference type="EMBL" id="RKF18943.1"/>
    </source>
</evidence>
<dbReference type="PROSITE" id="PS51257">
    <property type="entry name" value="PROKAR_LIPOPROTEIN"/>
    <property type="match status" value="1"/>
</dbReference>
<dbReference type="OrthoDB" id="9766983at2"/>
<dbReference type="EMBL" id="RAPF01000008">
    <property type="protein sequence ID" value="RKF18943.1"/>
    <property type="molecule type" value="Genomic_DNA"/>
</dbReference>
<name>A0A420EE41_9SPHN</name>
<evidence type="ECO:0000256" key="2">
    <source>
        <dbReference type="SAM" id="SignalP"/>
    </source>
</evidence>
<dbReference type="InterPro" id="IPR050378">
    <property type="entry name" value="Metallo-dep_Hydrolases_sf"/>
</dbReference>
<feature type="domain" description="Amidohydrolase 3" evidence="3">
    <location>
        <begin position="74"/>
        <end position="259"/>
    </location>
</feature>
<feature type="chain" id="PRO_5019041104" description="Amidohydrolase 3 domain-containing protein" evidence="2">
    <location>
        <begin position="26"/>
        <end position="531"/>
    </location>
</feature>
<keyword evidence="5" id="KW-1185">Reference proteome</keyword>
<dbReference type="GO" id="GO:0005829">
    <property type="term" value="C:cytosol"/>
    <property type="evidence" value="ECO:0007669"/>
    <property type="project" value="TreeGrafter"/>
</dbReference>
<dbReference type="RefSeq" id="WP_120325564.1">
    <property type="nucleotide sequence ID" value="NZ_RAPF01000008.1"/>
</dbReference>
<feature type="domain" description="Amidohydrolase 3" evidence="3">
    <location>
        <begin position="355"/>
        <end position="500"/>
    </location>
</feature>
<dbReference type="GO" id="GO:0016811">
    <property type="term" value="F:hydrolase activity, acting on carbon-nitrogen (but not peptide) bonds, in linear amides"/>
    <property type="evidence" value="ECO:0007669"/>
    <property type="project" value="InterPro"/>
</dbReference>
<accession>A0A420EE41</accession>
<dbReference type="Pfam" id="PF07969">
    <property type="entry name" value="Amidohydro_3"/>
    <property type="match status" value="2"/>
</dbReference>
<dbReference type="Gene3D" id="3.30.1490.130">
    <property type="entry name" value="D-aminoacylase. Domain 3"/>
    <property type="match status" value="1"/>
</dbReference>
<proteinExistence type="predicted"/>
<reference evidence="4 5" key="1">
    <citation type="submission" date="2018-09" db="EMBL/GenBank/DDBJ databases">
        <title>Altererythrobacter spongiae sp. nov., isolated from a marine sponge.</title>
        <authorList>
            <person name="Zhuang L."/>
            <person name="Luo L."/>
        </authorList>
    </citation>
    <scope>NUCLEOTIDE SEQUENCE [LARGE SCALE GENOMIC DNA]</scope>
    <source>
        <strain evidence="4 5">HN-Y73</strain>
    </source>
</reference>
<dbReference type="InterPro" id="IPR011059">
    <property type="entry name" value="Metal-dep_hydrolase_composite"/>
</dbReference>
<sequence length="531" mass="56874">MMKCHRLAGLSLLALAMAGCSGENAKEVDLVIRGNQIITGAEDSDTPQKGVLVVDDGIILYAGAELPDEYDPQREVDAGDDIVAPGFIDAHTHACDDFGADNSNLNYLTQGVTTVFCGNDGGGPTAIEDTLAGYEQTGLGSNVALFVGHGTVRRAVMGEEDRAPTPDELIRMEKLVSDGMKEGALGLSTGLYYAPGAFAKTDEVIALSRVAAAYGGVYDSHIRDEASYGDGLIASIEEVIDIGKGADIPVHIAHIKALGTDVWGKSADIVAMVEKARQQGVDITADQYPWKASGTSVGGALSPRWVLAGGEEEYHARLRDPAQLPRIKREMTDNLRRRGGAASLLITDPKRPELRGKTLADIAKERGTPPVETAINIILTGNARVASFNMDEADMERFAQQPWVMTSSDGSTGHPRKFATFPKKYRDWVARKPVLTLGEFVHRSSGLTAQWFGLTDRGTLEQGKAADIVIFNPETYAPQATYLEPKKLSTGVDWLVVNGRLAIDEGEPADLKAGQGLRKSVRGENDGEVPS</sequence>
<dbReference type="Gene3D" id="3.20.20.140">
    <property type="entry name" value="Metal-dependent hydrolases"/>
    <property type="match status" value="1"/>
</dbReference>